<dbReference type="AlphaFoldDB" id="A0A075LKM4"/>
<comment type="subunit">
    <text evidence="8">Heterodimer of component I and II.</text>
</comment>
<dbReference type="EC" id="2.5.1.30" evidence="9"/>
<dbReference type="Pfam" id="PF00348">
    <property type="entry name" value="polyprenyl_synt"/>
    <property type="match status" value="1"/>
</dbReference>
<comment type="function">
    <text evidence="7">Supplies heptaprenyl diphosphate, the precursor for the side chain of the isoprenoid quinone menaquinone-7 (MQ-7).</text>
</comment>
<name>A0A075LKM4_9BACI</name>
<evidence type="ECO:0000313" key="15">
    <source>
        <dbReference type="Proteomes" id="UP000199735"/>
    </source>
</evidence>
<sequence length="323" mass="36890">MKLPMIYSYLKKDLDRIEDAMTNTIRAEHPVLEDASVQLLRAGGKRIRPVFVLLSGKFGTYELPRIQTVAVALELIHMASLVHDDVIDDAELRRGKPTVKAKWDNKVAMYAGDYIFARSLEYLSKLEEPRAHQILAHTIVELCVGEVEQIRDKYRIEQHLKDYLRRIRRKTAILIAASARLGAIASGAPLEYERALYRYGYYVGMSYQIIDDVLDFTASEADLGKPAGGDLLQGNMTLPALLACEDRFFKERLTQAFHNTEALDQEALQPFIQHIKTSDSIKRSLEISDRYLQKAYQELDKLPPTRDRNTLKQIARHIGKRSS</sequence>
<dbReference type="Gene3D" id="1.10.600.10">
    <property type="entry name" value="Farnesyl Diphosphate Synthase"/>
    <property type="match status" value="1"/>
</dbReference>
<evidence type="ECO:0000256" key="4">
    <source>
        <dbReference type="ARBA" id="ARBA00022723"/>
    </source>
</evidence>
<dbReference type="PROSITE" id="PS00444">
    <property type="entry name" value="POLYPRENYL_SYNTHASE_2"/>
    <property type="match status" value="1"/>
</dbReference>
<evidence type="ECO:0000256" key="1">
    <source>
        <dbReference type="ARBA" id="ARBA00001946"/>
    </source>
</evidence>
<evidence type="ECO:0000256" key="5">
    <source>
        <dbReference type="ARBA" id="ARBA00022842"/>
    </source>
</evidence>
<reference evidence="13 15" key="2">
    <citation type="submission" date="2016-10" db="EMBL/GenBank/DDBJ databases">
        <authorList>
            <person name="Varghese N."/>
            <person name="Submissions S."/>
        </authorList>
    </citation>
    <scope>NUCLEOTIDE SEQUENCE [LARGE SCALE GENOMIC DNA]</scope>
    <source>
        <strain evidence="13 15">DSM 21619</strain>
    </source>
</reference>
<dbReference type="SUPFAM" id="SSF48576">
    <property type="entry name" value="Terpenoid synthases"/>
    <property type="match status" value="1"/>
</dbReference>
<comment type="catalytic activity">
    <reaction evidence="6">
        <text>4 isopentenyl diphosphate + (2E,6E)-farnesyl diphosphate = all-trans-heptaprenyl diphosphate + 4 diphosphate</text>
        <dbReference type="Rhea" id="RHEA:27794"/>
        <dbReference type="ChEBI" id="CHEBI:33019"/>
        <dbReference type="ChEBI" id="CHEBI:58206"/>
        <dbReference type="ChEBI" id="CHEBI:128769"/>
        <dbReference type="ChEBI" id="CHEBI:175763"/>
        <dbReference type="EC" id="2.5.1.30"/>
    </reaction>
</comment>
<proteinExistence type="inferred from homology"/>
<dbReference type="OrthoDB" id="9805316at2"/>
<dbReference type="PROSITE" id="PS00723">
    <property type="entry name" value="POLYPRENYL_SYNTHASE_1"/>
    <property type="match status" value="1"/>
</dbReference>
<evidence type="ECO:0000313" key="14">
    <source>
        <dbReference type="Proteomes" id="UP000027980"/>
    </source>
</evidence>
<dbReference type="KEGG" id="tap:GZ22_08415"/>
<dbReference type="EMBL" id="CP008876">
    <property type="protein sequence ID" value="AIF66656.1"/>
    <property type="molecule type" value="Genomic_DNA"/>
</dbReference>
<evidence type="ECO:0000256" key="8">
    <source>
        <dbReference type="ARBA" id="ARBA00065985"/>
    </source>
</evidence>
<dbReference type="RefSeq" id="WP_038560912.1">
    <property type="nucleotide sequence ID" value="NZ_CP008876.1"/>
</dbReference>
<evidence type="ECO:0000256" key="9">
    <source>
        <dbReference type="ARBA" id="ARBA00066444"/>
    </source>
</evidence>
<keyword evidence="3 11" id="KW-0808">Transferase</keyword>
<dbReference type="Proteomes" id="UP000199735">
    <property type="component" value="Unassembled WGS sequence"/>
</dbReference>
<dbReference type="SFLD" id="SFLDS00005">
    <property type="entry name" value="Isoprenoid_Synthase_Type_I"/>
    <property type="match status" value="1"/>
</dbReference>
<keyword evidence="5" id="KW-0460">Magnesium</keyword>
<dbReference type="GO" id="GO:0046872">
    <property type="term" value="F:metal ion binding"/>
    <property type="evidence" value="ECO:0007669"/>
    <property type="project" value="UniProtKB-KW"/>
</dbReference>
<organism evidence="12 14">
    <name type="scientific">Terribacillus saccharophilus</name>
    <dbReference type="NCBI Taxonomy" id="361277"/>
    <lineage>
        <taxon>Bacteria</taxon>
        <taxon>Bacillati</taxon>
        <taxon>Bacillota</taxon>
        <taxon>Bacilli</taxon>
        <taxon>Bacillales</taxon>
        <taxon>Bacillaceae</taxon>
        <taxon>Terribacillus</taxon>
    </lineage>
</organism>
<protein>
    <recommendedName>
        <fullName evidence="10">Heptaprenyl diphosphate synthase component 2</fullName>
        <ecNumber evidence="9">2.5.1.30</ecNumber>
    </recommendedName>
</protein>
<dbReference type="HOGENOM" id="CLU_014015_2_0_9"/>
<dbReference type="InterPro" id="IPR000092">
    <property type="entry name" value="Polyprenyl_synt"/>
</dbReference>
<keyword evidence="4" id="KW-0479">Metal-binding</keyword>
<evidence type="ECO:0000256" key="3">
    <source>
        <dbReference type="ARBA" id="ARBA00022679"/>
    </source>
</evidence>
<dbReference type="CDD" id="cd00685">
    <property type="entry name" value="Trans_IPPS_HT"/>
    <property type="match status" value="1"/>
</dbReference>
<dbReference type="GO" id="GO:0008299">
    <property type="term" value="P:isoprenoid biosynthetic process"/>
    <property type="evidence" value="ECO:0007669"/>
    <property type="project" value="InterPro"/>
</dbReference>
<gene>
    <name evidence="12" type="ORF">GZ22_08415</name>
    <name evidence="13" type="ORF">SAMN04489762_0572</name>
</gene>
<dbReference type="Proteomes" id="UP000027980">
    <property type="component" value="Chromosome"/>
</dbReference>
<dbReference type="PANTHER" id="PTHR12001:SF69">
    <property type="entry name" value="ALL TRANS-POLYPRENYL-DIPHOSPHATE SYNTHASE PDSS1"/>
    <property type="match status" value="1"/>
</dbReference>
<evidence type="ECO:0000256" key="11">
    <source>
        <dbReference type="RuleBase" id="RU004466"/>
    </source>
</evidence>
<reference evidence="12 14" key="1">
    <citation type="submission" date="2014-07" db="EMBL/GenBank/DDBJ databases">
        <title>Complete genome sequence of a moderately halophilic bacterium Terribacillus aidingensis MP602, isolated from Cryptomeria fortunei in Tianmu mountain in China.</title>
        <authorList>
            <person name="Wang Y."/>
            <person name="Lu P."/>
            <person name="Zhang L."/>
        </authorList>
    </citation>
    <scope>NUCLEOTIDE SEQUENCE [LARGE SCALE GENOMIC DNA]</scope>
    <source>
        <strain evidence="12 14">MP602</strain>
    </source>
</reference>
<accession>A0AAX2EB95</accession>
<dbReference type="FunFam" id="1.10.600.10:FF:000014">
    <property type="entry name" value="Heptaprenyl diphosphate synthase component II"/>
    <property type="match status" value="1"/>
</dbReference>
<evidence type="ECO:0000313" key="12">
    <source>
        <dbReference type="EMBL" id="AIF66656.1"/>
    </source>
</evidence>
<dbReference type="EMBL" id="FOCD01000001">
    <property type="protein sequence ID" value="SEM62328.1"/>
    <property type="molecule type" value="Genomic_DNA"/>
</dbReference>
<comment type="similarity">
    <text evidence="2 11">Belongs to the FPP/GGPP synthase family.</text>
</comment>
<dbReference type="NCBIfam" id="TIGR02748">
    <property type="entry name" value="GerC3_HepT"/>
    <property type="match status" value="1"/>
</dbReference>
<evidence type="ECO:0000256" key="6">
    <source>
        <dbReference type="ARBA" id="ARBA00050780"/>
    </source>
</evidence>
<dbReference type="InterPro" id="IPR033749">
    <property type="entry name" value="Polyprenyl_synt_CS"/>
</dbReference>
<dbReference type="GO" id="GO:0000010">
    <property type="term" value="F:heptaprenyl diphosphate synthase activity"/>
    <property type="evidence" value="ECO:0007669"/>
    <property type="project" value="UniProtKB-EC"/>
</dbReference>
<evidence type="ECO:0000313" key="13">
    <source>
        <dbReference type="EMBL" id="SEM62328.1"/>
    </source>
</evidence>
<evidence type="ECO:0000256" key="10">
    <source>
        <dbReference type="ARBA" id="ARBA00070472"/>
    </source>
</evidence>
<dbReference type="InterPro" id="IPR014119">
    <property type="entry name" value="GerC3_HepT"/>
</dbReference>
<comment type="cofactor">
    <cofactor evidence="1">
        <name>Mg(2+)</name>
        <dbReference type="ChEBI" id="CHEBI:18420"/>
    </cofactor>
</comment>
<dbReference type="PANTHER" id="PTHR12001">
    <property type="entry name" value="GERANYLGERANYL PYROPHOSPHATE SYNTHASE"/>
    <property type="match status" value="1"/>
</dbReference>
<dbReference type="GeneID" id="34220866"/>
<evidence type="ECO:0000256" key="7">
    <source>
        <dbReference type="ARBA" id="ARBA00055604"/>
    </source>
</evidence>
<accession>A0A075LKM4</accession>
<evidence type="ECO:0000256" key="2">
    <source>
        <dbReference type="ARBA" id="ARBA00006706"/>
    </source>
</evidence>
<dbReference type="InterPro" id="IPR008949">
    <property type="entry name" value="Isoprenoid_synthase_dom_sf"/>
</dbReference>